<accession>A0A5F8GFY2</accession>
<dbReference type="OMA" id="DENFQPF"/>
<dbReference type="Ensembl" id="ENSMODT00000066917.1">
    <property type="protein sequence ID" value="ENSMODP00000046382.1"/>
    <property type="gene ID" value="ENSMODG00000038892.1"/>
</dbReference>
<sequence>MDPEENNLLDLPGYEGIEDEAFQPFPPPASPGRDNAGEEELTTATMRNQMGEMPIVTKKMVKRNLSKFDAEINRLKSSLTWRRD</sequence>
<dbReference type="GeneTree" id="ENSGT00940000170330"/>
<evidence type="ECO:0000313" key="3">
    <source>
        <dbReference type="Proteomes" id="UP000002280"/>
    </source>
</evidence>
<evidence type="ECO:0000256" key="1">
    <source>
        <dbReference type="SAM" id="MobiDB-lite"/>
    </source>
</evidence>
<reference evidence="2" key="3">
    <citation type="submission" date="2025-09" db="UniProtKB">
        <authorList>
            <consortium name="Ensembl"/>
        </authorList>
    </citation>
    <scope>IDENTIFICATION</scope>
</reference>
<reference evidence="2 3" key="1">
    <citation type="journal article" date="2007" name="Nature">
        <title>Genome of the marsupial Monodelphis domestica reveals innovation in non-coding sequences.</title>
        <authorList>
            <person name="Mikkelsen T.S."/>
            <person name="Wakefield M.J."/>
            <person name="Aken B."/>
            <person name="Amemiya C.T."/>
            <person name="Chang J.L."/>
            <person name="Duke S."/>
            <person name="Garber M."/>
            <person name="Gentles A.J."/>
            <person name="Goodstadt L."/>
            <person name="Heger A."/>
            <person name="Jurka J."/>
            <person name="Kamal M."/>
            <person name="Mauceli E."/>
            <person name="Searle S.M."/>
            <person name="Sharpe T."/>
            <person name="Baker M.L."/>
            <person name="Batzer M.A."/>
            <person name="Benos P.V."/>
            <person name="Belov K."/>
            <person name="Clamp M."/>
            <person name="Cook A."/>
            <person name="Cuff J."/>
            <person name="Das R."/>
            <person name="Davidow L."/>
            <person name="Deakin J.E."/>
            <person name="Fazzari M.J."/>
            <person name="Glass J.L."/>
            <person name="Grabherr M."/>
            <person name="Greally J.M."/>
            <person name="Gu W."/>
            <person name="Hore T.A."/>
            <person name="Huttley G.A."/>
            <person name="Kleber M."/>
            <person name="Jirtle R.L."/>
            <person name="Koina E."/>
            <person name="Lee J.T."/>
            <person name="Mahony S."/>
            <person name="Marra M.A."/>
            <person name="Miller R.D."/>
            <person name="Nicholls R.D."/>
            <person name="Oda M."/>
            <person name="Papenfuss A.T."/>
            <person name="Parra Z.E."/>
            <person name="Pollock D.D."/>
            <person name="Ray D.A."/>
            <person name="Schein J.E."/>
            <person name="Speed T.P."/>
            <person name="Thompson K."/>
            <person name="VandeBerg J.L."/>
            <person name="Wade C.M."/>
            <person name="Walker J.A."/>
            <person name="Waters P.D."/>
            <person name="Webber C."/>
            <person name="Weidman J.R."/>
            <person name="Xie X."/>
            <person name="Zody M.C."/>
            <person name="Baldwin J."/>
            <person name="Abdouelleil A."/>
            <person name="Abdulkadir J."/>
            <person name="Abebe A."/>
            <person name="Abera B."/>
            <person name="Abreu J."/>
            <person name="Acer S.C."/>
            <person name="Aftuck L."/>
            <person name="Alexander A."/>
            <person name="An P."/>
            <person name="Anderson E."/>
            <person name="Anderson S."/>
            <person name="Arachi H."/>
            <person name="Azer M."/>
            <person name="Bachantsang P."/>
            <person name="Barry A."/>
            <person name="Bayul T."/>
            <person name="Berlin A."/>
            <person name="Bessette D."/>
            <person name="Bloom T."/>
            <person name="Bloom T."/>
            <person name="Boguslavskiy L."/>
            <person name="Bonnet C."/>
            <person name="Boukhgalter B."/>
            <person name="Bourzgui I."/>
            <person name="Brown A."/>
            <person name="Cahill P."/>
            <person name="Channer S."/>
            <person name="Cheshatsang Y."/>
            <person name="Chuda L."/>
            <person name="Citroen M."/>
            <person name="Collymore A."/>
            <person name="Cooke P."/>
            <person name="Costello M."/>
            <person name="D'Aco K."/>
            <person name="Daza R."/>
            <person name="De Haan G."/>
            <person name="DeGray S."/>
            <person name="DeMaso C."/>
            <person name="Dhargay N."/>
            <person name="Dooley K."/>
            <person name="Dooley E."/>
            <person name="Doricent M."/>
            <person name="Dorje P."/>
            <person name="Dorjee K."/>
            <person name="Dupes A."/>
            <person name="Elong R."/>
            <person name="Falk J."/>
            <person name="Farina A."/>
            <person name="Faro S."/>
            <person name="Ferguson D."/>
            <person name="Fisher S."/>
            <person name="Foley C.D."/>
            <person name="Franke A."/>
            <person name="Friedrich D."/>
            <person name="Gadbois L."/>
            <person name="Gearin G."/>
            <person name="Gearin C.R."/>
            <person name="Giannoukos G."/>
            <person name="Goode T."/>
            <person name="Graham J."/>
            <person name="Grandbois E."/>
            <person name="Grewal S."/>
            <person name="Gyaltsen K."/>
            <person name="Hafez N."/>
            <person name="Hagos B."/>
            <person name="Hall J."/>
            <person name="Henson C."/>
            <person name="Hollinger A."/>
            <person name="Honan T."/>
            <person name="Huard M.D."/>
            <person name="Hughes L."/>
            <person name="Hurhula B."/>
            <person name="Husby M.E."/>
            <person name="Kamat A."/>
            <person name="Kanga B."/>
            <person name="Kashin S."/>
            <person name="Khazanovich D."/>
            <person name="Kisner P."/>
            <person name="Lance K."/>
            <person name="Lara M."/>
            <person name="Lee W."/>
            <person name="Lennon N."/>
            <person name="Letendre F."/>
            <person name="LeVine R."/>
            <person name="Lipovsky A."/>
            <person name="Liu X."/>
            <person name="Liu J."/>
            <person name="Liu S."/>
            <person name="Lokyitsang T."/>
            <person name="Lokyitsang Y."/>
            <person name="Lubonja R."/>
            <person name="Lui A."/>
            <person name="MacDonald P."/>
            <person name="Magnisalis V."/>
            <person name="Maru K."/>
            <person name="Matthews C."/>
            <person name="McCusker W."/>
            <person name="McDonough S."/>
            <person name="Mehta T."/>
            <person name="Meldrim J."/>
            <person name="Meneus L."/>
            <person name="Mihai O."/>
            <person name="Mihalev A."/>
            <person name="Mihova T."/>
            <person name="Mittelman R."/>
            <person name="Mlenga V."/>
            <person name="Montmayeur A."/>
            <person name="Mulrain L."/>
            <person name="Navidi A."/>
            <person name="Naylor J."/>
            <person name="Negash T."/>
            <person name="Nguyen T."/>
            <person name="Nguyen N."/>
            <person name="Nicol R."/>
            <person name="Norbu C."/>
            <person name="Norbu N."/>
            <person name="Novod N."/>
            <person name="O'Neill B."/>
            <person name="Osman S."/>
            <person name="Markiewicz E."/>
            <person name="Oyono O.L."/>
            <person name="Patti C."/>
            <person name="Phunkhang P."/>
            <person name="Pierre F."/>
            <person name="Priest M."/>
            <person name="Raghuraman S."/>
            <person name="Rege F."/>
            <person name="Reyes R."/>
            <person name="Rise C."/>
            <person name="Rogov P."/>
            <person name="Ross K."/>
            <person name="Ryan E."/>
            <person name="Settipalli S."/>
            <person name="Shea T."/>
            <person name="Sherpa N."/>
            <person name="Shi L."/>
            <person name="Shih D."/>
            <person name="Sparrow T."/>
            <person name="Spaulding J."/>
            <person name="Stalker J."/>
            <person name="Stange-Thomann N."/>
            <person name="Stavropoulos S."/>
            <person name="Stone C."/>
            <person name="Strader C."/>
            <person name="Tesfaye S."/>
            <person name="Thomson T."/>
            <person name="Thoulutsang Y."/>
            <person name="Thoulutsang D."/>
            <person name="Topham K."/>
            <person name="Topping I."/>
            <person name="Tsamla T."/>
            <person name="Vassiliev H."/>
            <person name="Vo A."/>
            <person name="Wangchuk T."/>
            <person name="Wangdi T."/>
            <person name="Weiand M."/>
            <person name="Wilkinson J."/>
            <person name="Wilson A."/>
            <person name="Yadav S."/>
            <person name="Young G."/>
            <person name="Yu Q."/>
            <person name="Zembek L."/>
            <person name="Zhong D."/>
            <person name="Zimmer A."/>
            <person name="Zwirko Z."/>
            <person name="Jaffe D.B."/>
            <person name="Alvarez P."/>
            <person name="Brockman W."/>
            <person name="Butler J."/>
            <person name="Chin C."/>
            <person name="Gnerre S."/>
            <person name="MacCallum I."/>
            <person name="Graves J.A."/>
            <person name="Ponting C.P."/>
            <person name="Breen M."/>
            <person name="Samollow P.B."/>
            <person name="Lander E.S."/>
            <person name="Lindblad-Toh K."/>
        </authorList>
    </citation>
    <scope>NUCLEOTIDE SEQUENCE [LARGE SCALE GENOMIC DNA]</scope>
</reference>
<keyword evidence="3" id="KW-1185">Reference proteome</keyword>
<dbReference type="Proteomes" id="UP000002280">
    <property type="component" value="Chromosome 2"/>
</dbReference>
<proteinExistence type="predicted"/>
<dbReference type="STRING" id="13616.ENSMODP00000046382"/>
<feature type="region of interest" description="Disordered" evidence="1">
    <location>
        <begin position="1"/>
        <end position="52"/>
    </location>
</feature>
<dbReference type="Bgee" id="ENSMODG00000038892">
    <property type="expression patterns" value="Expressed in skeleton of lower jaw"/>
</dbReference>
<organism evidence="2 3">
    <name type="scientific">Monodelphis domestica</name>
    <name type="common">Gray short-tailed opossum</name>
    <dbReference type="NCBI Taxonomy" id="13616"/>
    <lineage>
        <taxon>Eukaryota</taxon>
        <taxon>Metazoa</taxon>
        <taxon>Chordata</taxon>
        <taxon>Craniata</taxon>
        <taxon>Vertebrata</taxon>
        <taxon>Euteleostomi</taxon>
        <taxon>Mammalia</taxon>
        <taxon>Metatheria</taxon>
        <taxon>Didelphimorphia</taxon>
        <taxon>Didelphidae</taxon>
        <taxon>Monodelphis</taxon>
    </lineage>
</organism>
<dbReference type="AlphaFoldDB" id="A0A5F8GFY2"/>
<evidence type="ECO:0000313" key="2">
    <source>
        <dbReference type="Ensembl" id="ENSMODP00000046382.1"/>
    </source>
</evidence>
<dbReference type="InParanoid" id="A0A5F8GFY2"/>
<protein>
    <submittedName>
        <fullName evidence="2">Uncharacterized protein</fullName>
    </submittedName>
</protein>
<reference evidence="2" key="2">
    <citation type="submission" date="2025-08" db="UniProtKB">
        <authorList>
            <consortium name="Ensembl"/>
        </authorList>
    </citation>
    <scope>IDENTIFICATION</scope>
</reference>
<name>A0A5F8GFY2_MONDO</name>